<name>A0A1M5KDT6_FLAJO</name>
<dbReference type="PROSITE" id="PS51257">
    <property type="entry name" value="PROKAR_LIPOPROTEIN"/>
    <property type="match status" value="1"/>
</dbReference>
<sequence length="388" mass="43792">MNKFKYYFVLLLAGLAIVSCNKKDDDEEIVPLRDYQEQYNTDNANIEEYLNTYFITVTDAPGEQTDQDVTFTKITDPSTQPSIMSYLNSPTFPKLLKREVPMHGIVYQMYYLVLREGTGTSPMNTDGAFTSYRGEYLTRVAKTDTEAEHLSTTFFEQVLFPTNALDLYGTITGWSEAFPQFKTGTATMKPDGSMKYENFGAGVLFIPSGLGYYGSGASAIPAYSPLIFSIKLYDLTRLDHDLDGVFDFEEDINGDGYVYDFRNTTKYPTPPANQYDDDTDKDGIADFLDADDDGDGYSTLFEITKPTGTEFLGGTSKYYPYNPVSDNPATPNYDETEIYGIPRRPTGELTNPNLPESINNPRKFIEDDYLAAGRKRIHLDNTYPYKKN</sequence>
<proteinExistence type="predicted"/>
<dbReference type="SUPFAM" id="SSF54534">
    <property type="entry name" value="FKBP-like"/>
    <property type="match status" value="1"/>
</dbReference>
<dbReference type="RefSeq" id="WP_073408847.1">
    <property type="nucleotide sequence ID" value="NZ_CP158862.1"/>
</dbReference>
<dbReference type="InterPro" id="IPR028974">
    <property type="entry name" value="TSP_type-3_rpt"/>
</dbReference>
<protein>
    <submittedName>
        <fullName evidence="1">Uncharacterized protein</fullName>
    </submittedName>
</protein>
<organism evidence="1 2">
    <name type="scientific">Flavobacterium johnsoniae</name>
    <name type="common">Cytophaga johnsonae</name>
    <dbReference type="NCBI Taxonomy" id="986"/>
    <lineage>
        <taxon>Bacteria</taxon>
        <taxon>Pseudomonadati</taxon>
        <taxon>Bacteroidota</taxon>
        <taxon>Flavobacteriia</taxon>
        <taxon>Flavobacteriales</taxon>
        <taxon>Flavobacteriaceae</taxon>
        <taxon>Flavobacterium</taxon>
    </lineage>
</organism>
<dbReference type="GO" id="GO:0003755">
    <property type="term" value="F:peptidyl-prolyl cis-trans isomerase activity"/>
    <property type="evidence" value="ECO:0007669"/>
    <property type="project" value="InterPro"/>
</dbReference>
<reference evidence="1 2" key="1">
    <citation type="submission" date="2016-11" db="EMBL/GenBank/DDBJ databases">
        <authorList>
            <person name="Jaros S."/>
            <person name="Januszkiewicz K."/>
            <person name="Wedrychowicz H."/>
        </authorList>
    </citation>
    <scope>NUCLEOTIDE SEQUENCE [LARGE SCALE GENOMIC DNA]</scope>
    <source>
        <strain evidence="1 2">DSM 6792</strain>
    </source>
</reference>
<dbReference type="EMBL" id="FQWH01000003">
    <property type="protein sequence ID" value="SHG50770.1"/>
    <property type="molecule type" value="Genomic_DNA"/>
</dbReference>
<evidence type="ECO:0000313" key="1">
    <source>
        <dbReference type="EMBL" id="SHG50770.1"/>
    </source>
</evidence>
<dbReference type="Gene3D" id="4.10.1080.10">
    <property type="entry name" value="TSP type-3 repeat"/>
    <property type="match status" value="1"/>
</dbReference>
<dbReference type="Proteomes" id="UP000184112">
    <property type="component" value="Unassembled WGS sequence"/>
</dbReference>
<gene>
    <name evidence="1" type="ORF">SAMN05444388_10328</name>
</gene>
<dbReference type="InterPro" id="IPR046357">
    <property type="entry name" value="PPIase_dom_sf"/>
</dbReference>
<evidence type="ECO:0000313" key="2">
    <source>
        <dbReference type="Proteomes" id="UP000184112"/>
    </source>
</evidence>
<accession>A0A1M5KDT6</accession>
<dbReference type="Gene3D" id="3.10.50.40">
    <property type="match status" value="1"/>
</dbReference>
<dbReference type="GO" id="GO:0005509">
    <property type="term" value="F:calcium ion binding"/>
    <property type="evidence" value="ECO:0007669"/>
    <property type="project" value="InterPro"/>
</dbReference>
<dbReference type="AlphaFoldDB" id="A0A1M5KDT6"/>